<dbReference type="GO" id="GO:0003729">
    <property type="term" value="F:mRNA binding"/>
    <property type="evidence" value="ECO:0007669"/>
    <property type="project" value="TreeGrafter"/>
</dbReference>
<proteinExistence type="predicted"/>
<feature type="domain" description="YTH" evidence="1">
    <location>
        <begin position="24"/>
        <end position="159"/>
    </location>
</feature>
<dbReference type="PROSITE" id="PS50882">
    <property type="entry name" value="YTH"/>
    <property type="match status" value="1"/>
</dbReference>
<dbReference type="Pfam" id="PF04146">
    <property type="entry name" value="YTH"/>
    <property type="match status" value="1"/>
</dbReference>
<dbReference type="PANTHER" id="PTHR12357:SF3">
    <property type="entry name" value="YTH DOMAIN-CONTAINING PROTEIN 1"/>
    <property type="match status" value="1"/>
</dbReference>
<evidence type="ECO:0000313" key="3">
    <source>
        <dbReference type="Proteomes" id="UP000242942"/>
    </source>
</evidence>
<gene>
    <name evidence="2" type="primary">PocGH01_08038600</name>
    <name evidence="2" type="ORF">POCGH01_08038600</name>
</gene>
<reference evidence="2 3" key="1">
    <citation type="submission" date="2016-06" db="EMBL/GenBank/DDBJ databases">
        <authorList>
            <consortium name="Pathogen Informatics"/>
        </authorList>
    </citation>
    <scope>NUCLEOTIDE SEQUENCE [LARGE SCALE GENOMIC DNA]</scope>
    <source>
        <strain evidence="2">PocGH01</strain>
    </source>
</reference>
<organism evidence="2 3">
    <name type="scientific">Plasmodium ovale</name>
    <name type="common">malaria parasite P. ovale</name>
    <dbReference type="NCBI Taxonomy" id="36330"/>
    <lineage>
        <taxon>Eukaryota</taxon>
        <taxon>Sar</taxon>
        <taxon>Alveolata</taxon>
        <taxon>Apicomplexa</taxon>
        <taxon>Aconoidasida</taxon>
        <taxon>Haemosporida</taxon>
        <taxon>Plasmodiidae</taxon>
        <taxon>Plasmodium</taxon>
        <taxon>Plasmodium (Plasmodium)</taxon>
    </lineage>
</organism>
<dbReference type="AlphaFoldDB" id="A0A1D3TH63"/>
<dbReference type="PANTHER" id="PTHR12357">
    <property type="entry name" value="YTH YT521-B HOMOLOGY DOMAIN-CONTAINING"/>
    <property type="match status" value="1"/>
</dbReference>
<dbReference type="CDD" id="cd21134">
    <property type="entry name" value="YTH"/>
    <property type="match status" value="1"/>
</dbReference>
<evidence type="ECO:0000259" key="1">
    <source>
        <dbReference type="PROSITE" id="PS50882"/>
    </source>
</evidence>
<name>A0A1D3TH63_PLAOA</name>
<dbReference type="GO" id="GO:0048024">
    <property type="term" value="P:regulation of mRNA splicing, via spliceosome"/>
    <property type="evidence" value="ECO:0007669"/>
    <property type="project" value="TreeGrafter"/>
</dbReference>
<dbReference type="InterPro" id="IPR045168">
    <property type="entry name" value="YTH_prot"/>
</dbReference>
<dbReference type="VEuPathDB" id="PlasmoDB:PocGH01_08038600"/>
<dbReference type="Gene3D" id="3.10.590.10">
    <property type="entry name" value="ph1033 like domains"/>
    <property type="match status" value="1"/>
</dbReference>
<dbReference type="VEuPathDB" id="PlasmoDB:POWCR01_080037000"/>
<dbReference type="GO" id="GO:1990247">
    <property type="term" value="F:N6-methyladenosine-containing RNA reader activity"/>
    <property type="evidence" value="ECO:0007669"/>
    <property type="project" value="TreeGrafter"/>
</dbReference>
<dbReference type="GO" id="GO:0000398">
    <property type="term" value="P:mRNA splicing, via spliceosome"/>
    <property type="evidence" value="ECO:0007669"/>
    <property type="project" value="TreeGrafter"/>
</dbReference>
<keyword evidence="3" id="KW-1185">Reference proteome</keyword>
<sequence length="279" mass="32509">MKSNNGSLAPSSQCAKNIYTSTKTKFFLIKSSSEKNITISLDFNIWATTPKNENKFVTAFVENDYVVLIFSVNGSSKFCGYAIMQSKPGESKNNNVYFYYDDKIFRGRNFDIQWIRVVDVLFQEVSHLKNSLNENKPIKVGRDGQEIEQMTGIKLCDIFEGKFSRKNPLTDTNSIQMTHKMNEVNTNKTIGSLHVNDEKDTIKLYPLNNDLNMSYNTFRNLYEESQYNICNIYNPALHIFPIDLTNMNYDEYINLYENSQLMWKQKMLQLKSTYSYIKQ</sequence>
<dbReference type="OrthoDB" id="6103986at2759"/>
<evidence type="ECO:0000313" key="2">
    <source>
        <dbReference type="EMBL" id="SCP04290.1"/>
    </source>
</evidence>
<protein>
    <submittedName>
        <fullName evidence="2">YTH domain-containing protein, putative</fullName>
    </submittedName>
</protein>
<dbReference type="InterPro" id="IPR007275">
    <property type="entry name" value="YTH_domain"/>
</dbReference>
<dbReference type="Proteomes" id="UP000242942">
    <property type="component" value="Chromosome 8"/>
</dbReference>
<dbReference type="GO" id="GO:0005654">
    <property type="term" value="C:nucleoplasm"/>
    <property type="evidence" value="ECO:0007669"/>
    <property type="project" value="TreeGrafter"/>
</dbReference>
<accession>A0A1D3TH63</accession>
<dbReference type="EMBL" id="LT594589">
    <property type="protein sequence ID" value="SCP04290.1"/>
    <property type="molecule type" value="Genomic_DNA"/>
</dbReference>